<dbReference type="PANTHER" id="PTHR23318:SF0">
    <property type="entry name" value="SERINE_THREONINE-PROTEIN PHOSPHATASE 4 REGULATORY SUBUNIT 3"/>
    <property type="match status" value="1"/>
</dbReference>
<protein>
    <recommendedName>
        <fullName evidence="3">Serine/threonine-protein phosphatase 4 regulatory subunit 3-like central domain-containing protein</fullName>
    </recommendedName>
</protein>
<organism evidence="2">
    <name type="scientific">Trypanosoma vivax (strain Y486)</name>
    <dbReference type="NCBI Taxonomy" id="1055687"/>
    <lineage>
        <taxon>Eukaryota</taxon>
        <taxon>Discoba</taxon>
        <taxon>Euglenozoa</taxon>
        <taxon>Kinetoplastea</taxon>
        <taxon>Metakinetoplastina</taxon>
        <taxon>Trypanosomatida</taxon>
        <taxon>Trypanosomatidae</taxon>
        <taxon>Trypanosoma</taxon>
        <taxon>Duttonella</taxon>
    </lineage>
</organism>
<reference evidence="2" key="1">
    <citation type="journal article" date="2012" name="Proc. Natl. Acad. Sci. U.S.A.">
        <title>Antigenic diversity is generated by distinct evolutionary mechanisms in African trypanosome species.</title>
        <authorList>
            <person name="Jackson A.P."/>
            <person name="Berry A."/>
            <person name="Aslett M."/>
            <person name="Allison H.C."/>
            <person name="Burton P."/>
            <person name="Vavrova-Anderson J."/>
            <person name="Brown R."/>
            <person name="Browne H."/>
            <person name="Corton N."/>
            <person name="Hauser H."/>
            <person name="Gamble J."/>
            <person name="Gilderthorp R."/>
            <person name="Marcello L."/>
            <person name="McQuillan J."/>
            <person name="Otto T.D."/>
            <person name="Quail M.A."/>
            <person name="Sanders M.J."/>
            <person name="van Tonder A."/>
            <person name="Ginger M.L."/>
            <person name="Field M.C."/>
            <person name="Barry J.D."/>
            <person name="Hertz-Fowler C."/>
            <person name="Berriman M."/>
        </authorList>
    </citation>
    <scope>NUCLEOTIDE SEQUENCE</scope>
    <source>
        <strain evidence="2">Y486</strain>
    </source>
</reference>
<dbReference type="AlphaFoldDB" id="G0TUZ9"/>
<evidence type="ECO:0008006" key="3">
    <source>
        <dbReference type="Google" id="ProtNLM"/>
    </source>
</evidence>
<dbReference type="GO" id="GO:0072542">
    <property type="term" value="F:protein phosphatase activator activity"/>
    <property type="evidence" value="ECO:0007669"/>
    <property type="project" value="TreeGrafter"/>
</dbReference>
<dbReference type="EMBL" id="HE573020">
    <property type="protein sequence ID" value="CCC47786.1"/>
    <property type="molecule type" value="Genomic_DNA"/>
</dbReference>
<accession>G0TUZ9</accession>
<dbReference type="GO" id="GO:0030289">
    <property type="term" value="C:protein phosphatase 4 complex"/>
    <property type="evidence" value="ECO:0007669"/>
    <property type="project" value="TreeGrafter"/>
</dbReference>
<dbReference type="VEuPathDB" id="TriTrypDB:TvY486_0404540"/>
<dbReference type="InterPro" id="IPR051137">
    <property type="entry name" value="PP4R3-like"/>
</dbReference>
<dbReference type="InterPro" id="IPR011993">
    <property type="entry name" value="PH-like_dom_sf"/>
</dbReference>
<feature type="region of interest" description="Disordered" evidence="1">
    <location>
        <begin position="839"/>
        <end position="876"/>
    </location>
</feature>
<evidence type="ECO:0000256" key="1">
    <source>
        <dbReference type="SAM" id="MobiDB-lite"/>
    </source>
</evidence>
<dbReference type="Gene3D" id="2.30.29.30">
    <property type="entry name" value="Pleckstrin-homology domain (PH domain)/Phosphotyrosine-binding domain (PTB)"/>
    <property type="match status" value="1"/>
</dbReference>
<feature type="compositionally biased region" description="Basic and acidic residues" evidence="1">
    <location>
        <begin position="839"/>
        <end position="855"/>
    </location>
</feature>
<evidence type="ECO:0000313" key="2">
    <source>
        <dbReference type="EMBL" id="CCC47786.1"/>
    </source>
</evidence>
<sequence>MDSVTDPLLTSAEWYMMTPDGSLRTKMGVGVVSVVMRPATTRSLDAGGNTSNDGGAECAQEHPIVQLEMRDVNDSGGLLMSAPIILREDAYAIVQENVLSWTDPKLGSLMALNFYTKEGCEEIHRKIAAYQRLNATGLECHAEDGSCHVSSVKLDVAPSVHDNWTVCRENLPAILSATKTNVQGLAAFISSRASYCSELVELFQECKLDGDVCGMEHVGQVVLGLLQPPFSTSISIISQFLGTSTIDSCIDIVQYAIGRRDCQSGFVSSEERRAAFRNPLLLPEGVAARIHTLYACGYLRDLLPLQLDEGASCYSSPLDLFLSSSKLQLVEELCSSSTIVPSAFSRALVDAPLTFEVMAFLHDMSRTVKNTTTLESPRAPTFETLIELCIMPFLCFVLSSAVKSYEMEAEQSQQLLAIPLPTSNCTTAVSVSSTTAIQIACDIFANCVTQNPAVRSRLVRDAHANPDNCILGWLLKILVISQRSSELQAAEMAISCCVVDPPRCFPPCLYADDCAKRDILRIWCGEPAVRQGVPLLLLTDALRRVFKNVDSLVRGSAEEARALHILKVLVLLVKRVDEGQGCLLAGVVSKGSFMPALAQMLRCRHRPAADVQSSVATLAISMLESGSHWLRALVLTTDDGAIFDAAIQRCLVISPRRGGILGASLMHLLHAFCREIHRETKNVTLSQLPDPGINVQSACLKCDDDEWTPANFPVGHCGREDSDSGAVCRAFGNRLWVTYGTQLCPRLPALAKELERVLLESHVEAVLADTEMATSFQTSDHAVKSITDTEFNKLLEEFDAELSQPPLPVQAGSVAETPLTLQGAETLSRVSPHEGIAENHREDQMHAGRPDDQRVVKAANEPTLKRPRYGSPLPFL</sequence>
<dbReference type="GO" id="GO:0005654">
    <property type="term" value="C:nucleoplasm"/>
    <property type="evidence" value="ECO:0007669"/>
    <property type="project" value="TreeGrafter"/>
</dbReference>
<name>G0TUZ9_TRYVY</name>
<gene>
    <name evidence="2" type="ORF">TVY486_0404540</name>
</gene>
<dbReference type="PANTHER" id="PTHR23318">
    <property type="entry name" value="ATP SYNTHASE GAMMA-RELATED"/>
    <property type="match status" value="1"/>
</dbReference>
<proteinExistence type="predicted"/>